<dbReference type="Gene3D" id="3.40.50.150">
    <property type="entry name" value="Vaccinia Virus protein VP39"/>
    <property type="match status" value="1"/>
</dbReference>
<feature type="region of interest" description="Disordered" evidence="1">
    <location>
        <begin position="42"/>
        <end position="65"/>
    </location>
</feature>
<protein>
    <recommendedName>
        <fullName evidence="4">O-methyltransferase</fullName>
    </recommendedName>
</protein>
<keyword evidence="3" id="KW-1185">Reference proteome</keyword>
<dbReference type="PANTHER" id="PTHR43167">
    <property type="entry name" value="PUTATIVE (AFU_ORTHOLOGUE AFUA_6G01830)-RELATED"/>
    <property type="match status" value="1"/>
</dbReference>
<accession>A0AA38UI56</accession>
<evidence type="ECO:0000256" key="1">
    <source>
        <dbReference type="SAM" id="MobiDB-lite"/>
    </source>
</evidence>
<reference evidence="2" key="1">
    <citation type="submission" date="2022-08" db="EMBL/GenBank/DDBJ databases">
        <authorList>
            <consortium name="DOE Joint Genome Institute"/>
            <person name="Min B."/>
            <person name="Riley R."/>
            <person name="Sierra-Patev S."/>
            <person name="Naranjo-Ortiz M."/>
            <person name="Looney B."/>
            <person name="Konkel Z."/>
            <person name="Slot J.C."/>
            <person name="Sakamoto Y."/>
            <person name="Steenwyk J.L."/>
            <person name="Rokas A."/>
            <person name="Carro J."/>
            <person name="Camarero S."/>
            <person name="Ferreira P."/>
            <person name="Molpeceres G."/>
            <person name="Ruiz-Duenas F.J."/>
            <person name="Serrano A."/>
            <person name="Henrissat B."/>
            <person name="Drula E."/>
            <person name="Hughes K.W."/>
            <person name="Mata J.L."/>
            <person name="Ishikawa N.K."/>
            <person name="Vargas-Isla R."/>
            <person name="Ushijima S."/>
            <person name="Smith C.A."/>
            <person name="Ahrendt S."/>
            <person name="Andreopoulos W."/>
            <person name="He G."/>
            <person name="Labutti K."/>
            <person name="Lipzen A."/>
            <person name="Ng V."/>
            <person name="Sandor L."/>
            <person name="Barry K."/>
            <person name="Martinez A.T."/>
            <person name="Xiao Y."/>
            <person name="Gibbons J.G."/>
            <person name="Terashima K."/>
            <person name="Hibbett D.S."/>
            <person name="Grigoriev I.V."/>
        </authorList>
    </citation>
    <scope>NUCLEOTIDE SEQUENCE</scope>
    <source>
        <strain evidence="2">TFB9207</strain>
    </source>
</reference>
<proteinExistence type="predicted"/>
<dbReference type="SUPFAM" id="SSF53335">
    <property type="entry name" value="S-adenosyl-L-methionine-dependent methyltransferases"/>
    <property type="match status" value="1"/>
</dbReference>
<evidence type="ECO:0008006" key="4">
    <source>
        <dbReference type="Google" id="ProtNLM"/>
    </source>
</evidence>
<sequence>MVRSPVEAPQHILSLLDHLHNLSIEQEDRLKGDKARFVSTDVSNTASDGGQVGETTAPTKSLENDSSFDDLMRDKLIALDKDKCHFVYQLIRATGATNVIEAGTSFGISTIYLALAVGENKKRLDAADRRRSKPGVIATENEPSKVVKARQHWKQCGPEVEREIDLREGNLLVTLATNVTQDVDLLLLDIWTPLALPTVKLVQPRLRPGAVILVDHTLTAAHGYKELLDYFSEPANGFRSLTLPYSGGFEMTVYEPRK</sequence>
<dbReference type="Pfam" id="PF13578">
    <property type="entry name" value="Methyltransf_24"/>
    <property type="match status" value="1"/>
</dbReference>
<organism evidence="2 3">
    <name type="scientific">Lentinula raphanica</name>
    <dbReference type="NCBI Taxonomy" id="153919"/>
    <lineage>
        <taxon>Eukaryota</taxon>
        <taxon>Fungi</taxon>
        <taxon>Dikarya</taxon>
        <taxon>Basidiomycota</taxon>
        <taxon>Agaricomycotina</taxon>
        <taxon>Agaricomycetes</taxon>
        <taxon>Agaricomycetidae</taxon>
        <taxon>Agaricales</taxon>
        <taxon>Marasmiineae</taxon>
        <taxon>Omphalotaceae</taxon>
        <taxon>Lentinula</taxon>
    </lineage>
</organism>
<name>A0AA38UI56_9AGAR</name>
<dbReference type="AlphaFoldDB" id="A0AA38UI56"/>
<dbReference type="Proteomes" id="UP001163846">
    <property type="component" value="Unassembled WGS sequence"/>
</dbReference>
<dbReference type="PANTHER" id="PTHR43167:SF1">
    <property type="entry name" value="PUTATIVE (AFU_ORTHOLOGUE AFUA_6G01830)-RELATED"/>
    <property type="match status" value="1"/>
</dbReference>
<evidence type="ECO:0000313" key="3">
    <source>
        <dbReference type="Proteomes" id="UP001163846"/>
    </source>
</evidence>
<dbReference type="EMBL" id="MU806011">
    <property type="protein sequence ID" value="KAJ3842264.1"/>
    <property type="molecule type" value="Genomic_DNA"/>
</dbReference>
<comment type="caution">
    <text evidence="2">The sequence shown here is derived from an EMBL/GenBank/DDBJ whole genome shotgun (WGS) entry which is preliminary data.</text>
</comment>
<evidence type="ECO:0000313" key="2">
    <source>
        <dbReference type="EMBL" id="KAJ3842264.1"/>
    </source>
</evidence>
<gene>
    <name evidence="2" type="ORF">F5878DRAFT_556027</name>
</gene>
<dbReference type="InterPro" id="IPR029063">
    <property type="entry name" value="SAM-dependent_MTases_sf"/>
</dbReference>